<dbReference type="SUPFAM" id="SSF57184">
    <property type="entry name" value="Growth factor receptor domain"/>
    <property type="match status" value="1"/>
</dbReference>
<gene>
    <name evidence="14" type="ORF">NEMVEDRAFT_v1g202623</name>
</gene>
<keyword evidence="7" id="KW-1133">Transmembrane helix</keyword>
<evidence type="ECO:0000256" key="6">
    <source>
        <dbReference type="ARBA" id="ARBA00022737"/>
    </source>
</evidence>
<keyword evidence="5" id="KW-0812">Transmembrane</keyword>
<keyword evidence="9" id="KW-1015">Disulfide bond</keyword>
<sequence>MLISHVVAAITKQQTGLKAVVQDSPQTDPETFVMKALHRVDPKLVVVPIGSSTIEQVTPANQRMAAPMQDSSMGTVAMAPSNMIGDLLALAKPLMTICSVPNPCGQQCYIIKIHGNYTCGCNPGFQLAPDKHRCTDINECQGPNKCSQGCNNTLGSYSCTCNKGFELGPDNHSCQGGMCCGSRSSSVLPWFYSTQSARHYCKYNGGVGVGVGGGGVGGGGGNGGGAGNGVGAGGCGCGNDGGNGGGGAGNGGGGGCNGGGDSGGGGGAGAGGAGNGGGDGGGGVGNGGGDGGGGAGNGGGGGGNGGGDGGGGGGGGGAASSKTYRCIEFVEKLEE</sequence>
<dbReference type="Gene3D" id="2.10.25.10">
    <property type="entry name" value="Laminin"/>
    <property type="match status" value="2"/>
</dbReference>
<dbReference type="InterPro" id="IPR018097">
    <property type="entry name" value="EGF_Ca-bd_CS"/>
</dbReference>
<keyword evidence="11" id="KW-0325">Glycoprotein</keyword>
<evidence type="ECO:0000256" key="9">
    <source>
        <dbReference type="ARBA" id="ARBA00023157"/>
    </source>
</evidence>
<organism evidence="14 15">
    <name type="scientific">Nematostella vectensis</name>
    <name type="common">Starlet sea anemone</name>
    <dbReference type="NCBI Taxonomy" id="45351"/>
    <lineage>
        <taxon>Eukaryota</taxon>
        <taxon>Metazoa</taxon>
        <taxon>Cnidaria</taxon>
        <taxon>Anthozoa</taxon>
        <taxon>Hexacorallia</taxon>
        <taxon>Actiniaria</taxon>
        <taxon>Edwardsiidae</taxon>
        <taxon>Nematostella</taxon>
    </lineage>
</organism>
<feature type="region of interest" description="Disordered" evidence="12">
    <location>
        <begin position="288"/>
        <end position="321"/>
    </location>
</feature>
<evidence type="ECO:0000256" key="10">
    <source>
        <dbReference type="ARBA" id="ARBA00023170"/>
    </source>
</evidence>
<dbReference type="PRINTS" id="PR01228">
    <property type="entry name" value="EGGSHELL"/>
</dbReference>
<dbReference type="SMART" id="SM00181">
    <property type="entry name" value="EGF"/>
    <property type="match status" value="2"/>
</dbReference>
<evidence type="ECO:0000256" key="7">
    <source>
        <dbReference type="ARBA" id="ARBA00022989"/>
    </source>
</evidence>
<dbReference type="PANTHER" id="PTHR24034:SF200">
    <property type="entry name" value="EGF-LIKE AND EMI DOMAIN-CONTAINING PROTEIN 1"/>
    <property type="match status" value="1"/>
</dbReference>
<evidence type="ECO:0000256" key="8">
    <source>
        <dbReference type="ARBA" id="ARBA00023136"/>
    </source>
</evidence>
<dbReference type="InterPro" id="IPR000152">
    <property type="entry name" value="EGF-type_Asp/Asn_hydroxyl_site"/>
</dbReference>
<dbReference type="InterPro" id="IPR009030">
    <property type="entry name" value="Growth_fac_rcpt_cys_sf"/>
</dbReference>
<evidence type="ECO:0000313" key="14">
    <source>
        <dbReference type="EMBL" id="EDO44696.1"/>
    </source>
</evidence>
<evidence type="ECO:0000256" key="3">
    <source>
        <dbReference type="ARBA" id="ARBA00022536"/>
    </source>
</evidence>
<keyword evidence="8" id="KW-0472">Membrane</keyword>
<evidence type="ECO:0000256" key="5">
    <source>
        <dbReference type="ARBA" id="ARBA00022692"/>
    </source>
</evidence>
<dbReference type="InterPro" id="IPR001881">
    <property type="entry name" value="EGF-like_Ca-bd_dom"/>
</dbReference>
<evidence type="ECO:0000259" key="13">
    <source>
        <dbReference type="PROSITE" id="PS01186"/>
    </source>
</evidence>
<name>A7RV64_NEMVE</name>
<dbReference type="PROSITE" id="PS01187">
    <property type="entry name" value="EGF_CA"/>
    <property type="match status" value="1"/>
</dbReference>
<accession>A7RV64</accession>
<dbReference type="EMBL" id="DS469542">
    <property type="protein sequence ID" value="EDO44696.1"/>
    <property type="molecule type" value="Genomic_DNA"/>
</dbReference>
<comment type="subcellular location">
    <subcellularLocation>
        <location evidence="1">Membrane</location>
        <topology evidence="1">Single-pass type I membrane protein</topology>
    </subcellularLocation>
</comment>
<keyword evidence="4" id="KW-0254">Endocytosis</keyword>
<keyword evidence="6" id="KW-0677">Repeat</keyword>
<dbReference type="GO" id="GO:0006897">
    <property type="term" value="P:endocytosis"/>
    <property type="evidence" value="ECO:0007669"/>
    <property type="project" value="UniProtKB-KW"/>
</dbReference>
<dbReference type="CDD" id="cd00054">
    <property type="entry name" value="EGF_CA"/>
    <property type="match status" value="1"/>
</dbReference>
<keyword evidence="10" id="KW-0675">Receptor</keyword>
<dbReference type="InterPro" id="IPR050751">
    <property type="entry name" value="ECM_structural_protein"/>
</dbReference>
<keyword evidence="15" id="KW-1185">Reference proteome</keyword>
<dbReference type="HOGENOM" id="CLU_829777_0_0_1"/>
<dbReference type="eggNOG" id="KOG1217">
    <property type="taxonomic scope" value="Eukaryota"/>
</dbReference>
<dbReference type="PROSITE" id="PS00010">
    <property type="entry name" value="ASX_HYDROXYL"/>
    <property type="match status" value="1"/>
</dbReference>
<proteinExistence type="inferred from homology"/>
<evidence type="ECO:0000256" key="4">
    <source>
        <dbReference type="ARBA" id="ARBA00022583"/>
    </source>
</evidence>
<dbReference type="InterPro" id="IPR000742">
    <property type="entry name" value="EGF"/>
</dbReference>
<dbReference type="OMA" id="AGKENCD"/>
<dbReference type="PROSITE" id="PS01186">
    <property type="entry name" value="EGF_2"/>
    <property type="match status" value="1"/>
</dbReference>
<dbReference type="GO" id="GO:0016020">
    <property type="term" value="C:membrane"/>
    <property type="evidence" value="ECO:0007669"/>
    <property type="project" value="UniProtKB-SubCell"/>
</dbReference>
<dbReference type="SMART" id="SM00179">
    <property type="entry name" value="EGF_CA"/>
    <property type="match status" value="1"/>
</dbReference>
<evidence type="ECO:0000256" key="12">
    <source>
        <dbReference type="SAM" id="MobiDB-lite"/>
    </source>
</evidence>
<dbReference type="Proteomes" id="UP000001593">
    <property type="component" value="Unassembled WGS sequence"/>
</dbReference>
<dbReference type="GO" id="GO:0005509">
    <property type="term" value="F:calcium ion binding"/>
    <property type="evidence" value="ECO:0007669"/>
    <property type="project" value="InterPro"/>
</dbReference>
<dbReference type="PANTHER" id="PTHR24034">
    <property type="entry name" value="EGF-LIKE DOMAIN-CONTAINING PROTEIN"/>
    <property type="match status" value="1"/>
</dbReference>
<feature type="compositionally biased region" description="Gly residues" evidence="12">
    <location>
        <begin position="288"/>
        <end position="318"/>
    </location>
</feature>
<evidence type="ECO:0000256" key="1">
    <source>
        <dbReference type="ARBA" id="ARBA00004479"/>
    </source>
</evidence>
<protein>
    <recommendedName>
        <fullName evidence="13">EGF-like domain-containing protein</fullName>
    </recommendedName>
</protein>
<evidence type="ECO:0000313" key="15">
    <source>
        <dbReference type="Proteomes" id="UP000001593"/>
    </source>
</evidence>
<comment type="similarity">
    <text evidence="2">Belongs to the EGF domain peptide family.</text>
</comment>
<evidence type="ECO:0000256" key="2">
    <source>
        <dbReference type="ARBA" id="ARBA00006373"/>
    </source>
</evidence>
<evidence type="ECO:0000256" key="11">
    <source>
        <dbReference type="ARBA" id="ARBA00023180"/>
    </source>
</evidence>
<dbReference type="InParanoid" id="A7RV64"/>
<dbReference type="Pfam" id="PF12662">
    <property type="entry name" value="cEGF"/>
    <property type="match status" value="2"/>
</dbReference>
<dbReference type="InterPro" id="IPR026823">
    <property type="entry name" value="cEGF"/>
</dbReference>
<dbReference type="FunFam" id="2.10.25.10:FF:000009">
    <property type="entry name" value="Low-density lipoprotein receptor isoform 1"/>
    <property type="match status" value="1"/>
</dbReference>
<keyword evidence="3" id="KW-0245">EGF-like domain</keyword>
<dbReference type="AlphaFoldDB" id="A7RV64"/>
<reference evidence="14 15" key="1">
    <citation type="journal article" date="2007" name="Science">
        <title>Sea anemone genome reveals ancestral eumetazoan gene repertoire and genomic organization.</title>
        <authorList>
            <person name="Putnam N.H."/>
            <person name="Srivastava M."/>
            <person name="Hellsten U."/>
            <person name="Dirks B."/>
            <person name="Chapman J."/>
            <person name="Salamov A."/>
            <person name="Terry A."/>
            <person name="Shapiro H."/>
            <person name="Lindquist E."/>
            <person name="Kapitonov V.V."/>
            <person name="Jurka J."/>
            <person name="Genikhovich G."/>
            <person name="Grigoriev I.V."/>
            <person name="Lucas S.M."/>
            <person name="Steele R.E."/>
            <person name="Finnerty J.R."/>
            <person name="Technau U."/>
            <person name="Martindale M.Q."/>
            <person name="Rokhsar D.S."/>
        </authorList>
    </citation>
    <scope>NUCLEOTIDE SEQUENCE [LARGE SCALE GENOMIC DNA]</scope>
    <source>
        <strain evidence="15">CH2 X CH6</strain>
    </source>
</reference>
<feature type="domain" description="EGF-like" evidence="13">
    <location>
        <begin position="159"/>
        <end position="174"/>
    </location>
</feature>